<accession>A0A8H7DBV4</accession>
<proteinExistence type="predicted"/>
<dbReference type="AlphaFoldDB" id="A0A8H7DBV4"/>
<keyword evidence="2" id="KW-1133">Transmembrane helix</keyword>
<evidence type="ECO:0008006" key="5">
    <source>
        <dbReference type="Google" id="ProtNLM"/>
    </source>
</evidence>
<evidence type="ECO:0000313" key="3">
    <source>
        <dbReference type="EMBL" id="KAF7367137.1"/>
    </source>
</evidence>
<gene>
    <name evidence="3" type="ORF">MSAN_00973400</name>
</gene>
<feature type="region of interest" description="Disordered" evidence="1">
    <location>
        <begin position="1"/>
        <end position="54"/>
    </location>
</feature>
<keyword evidence="2" id="KW-0472">Membrane</keyword>
<keyword evidence="2" id="KW-0812">Transmembrane</keyword>
<organism evidence="3 4">
    <name type="scientific">Mycena sanguinolenta</name>
    <dbReference type="NCBI Taxonomy" id="230812"/>
    <lineage>
        <taxon>Eukaryota</taxon>
        <taxon>Fungi</taxon>
        <taxon>Dikarya</taxon>
        <taxon>Basidiomycota</taxon>
        <taxon>Agaricomycotina</taxon>
        <taxon>Agaricomycetes</taxon>
        <taxon>Agaricomycetidae</taxon>
        <taxon>Agaricales</taxon>
        <taxon>Marasmiineae</taxon>
        <taxon>Mycenaceae</taxon>
        <taxon>Mycena</taxon>
    </lineage>
</organism>
<reference evidence="3" key="1">
    <citation type="submission" date="2020-05" db="EMBL/GenBank/DDBJ databases">
        <title>Mycena genomes resolve the evolution of fungal bioluminescence.</title>
        <authorList>
            <person name="Tsai I.J."/>
        </authorList>
    </citation>
    <scope>NUCLEOTIDE SEQUENCE</scope>
    <source>
        <strain evidence="3">160909Yilan</strain>
    </source>
</reference>
<dbReference type="EMBL" id="JACAZH010000006">
    <property type="protein sequence ID" value="KAF7367137.1"/>
    <property type="molecule type" value="Genomic_DNA"/>
</dbReference>
<sequence length="126" mass="13894">MQDPSVSPAVYLEDEDKPSSRDALAGGRQTGNVGGSSAAQYEDKYAERSRRRRKTAGLPLAGMDCTTLPTCALQLSSIPSRKLHVLGRRRFPCLFPFVPLLLSLLSASSLLFSCTYFARCIFRYIT</sequence>
<name>A0A8H7DBV4_9AGAR</name>
<keyword evidence="4" id="KW-1185">Reference proteome</keyword>
<evidence type="ECO:0000313" key="4">
    <source>
        <dbReference type="Proteomes" id="UP000623467"/>
    </source>
</evidence>
<evidence type="ECO:0000256" key="1">
    <source>
        <dbReference type="SAM" id="MobiDB-lite"/>
    </source>
</evidence>
<feature type="transmembrane region" description="Helical" evidence="2">
    <location>
        <begin position="97"/>
        <end position="118"/>
    </location>
</feature>
<comment type="caution">
    <text evidence="3">The sequence shown here is derived from an EMBL/GenBank/DDBJ whole genome shotgun (WGS) entry which is preliminary data.</text>
</comment>
<dbReference type="Proteomes" id="UP000623467">
    <property type="component" value="Unassembled WGS sequence"/>
</dbReference>
<evidence type="ECO:0000256" key="2">
    <source>
        <dbReference type="SAM" id="Phobius"/>
    </source>
</evidence>
<protein>
    <recommendedName>
        <fullName evidence="5">Transmembrane protein</fullName>
    </recommendedName>
</protein>